<dbReference type="Pfam" id="PF13692">
    <property type="entry name" value="Glyco_trans_1_4"/>
    <property type="match status" value="1"/>
</dbReference>
<dbReference type="EMBL" id="WAIE01000004">
    <property type="protein sequence ID" value="KAB1441303.1"/>
    <property type="molecule type" value="Genomic_DNA"/>
</dbReference>
<protein>
    <submittedName>
        <fullName evidence="4">Glycosyltransferase family 4 protein</fullName>
    </submittedName>
</protein>
<keyword evidence="2 4" id="KW-0808">Transferase</keyword>
<proteinExistence type="predicted"/>
<evidence type="ECO:0000313" key="5">
    <source>
        <dbReference type="Proteomes" id="UP000438699"/>
    </source>
</evidence>
<evidence type="ECO:0000259" key="3">
    <source>
        <dbReference type="Pfam" id="PF13579"/>
    </source>
</evidence>
<organism evidence="4 5">
    <name type="scientific">Pseudodesulfovibrio senegalensis</name>
    <dbReference type="NCBI Taxonomy" id="1721087"/>
    <lineage>
        <taxon>Bacteria</taxon>
        <taxon>Pseudomonadati</taxon>
        <taxon>Thermodesulfobacteriota</taxon>
        <taxon>Desulfovibrionia</taxon>
        <taxon>Desulfovibrionales</taxon>
        <taxon>Desulfovibrionaceae</taxon>
    </lineage>
</organism>
<accession>A0A6N6N0P5</accession>
<dbReference type="Proteomes" id="UP000438699">
    <property type="component" value="Unassembled WGS sequence"/>
</dbReference>
<dbReference type="SUPFAM" id="SSF53756">
    <property type="entry name" value="UDP-Glycosyltransferase/glycogen phosphorylase"/>
    <property type="match status" value="1"/>
</dbReference>
<dbReference type="Gene3D" id="3.40.50.2000">
    <property type="entry name" value="Glycogen Phosphorylase B"/>
    <property type="match status" value="2"/>
</dbReference>
<dbReference type="RefSeq" id="WP_151151046.1">
    <property type="nucleotide sequence ID" value="NZ_WAIE01000004.1"/>
</dbReference>
<reference evidence="4 5" key="1">
    <citation type="journal article" date="2017" name="Int. J. Syst. Evol. Microbiol.">
        <title>Desulfovibrio senegalensis sp. nov., a mesophilic sulfate reducer isolated from marine sediment.</title>
        <authorList>
            <person name="Thioye A."/>
            <person name="Gam Z.B.A."/>
            <person name="Mbengue M."/>
            <person name="Cayol J.L."/>
            <person name="Joseph-Bartoli M."/>
            <person name="Toure-Kane C."/>
            <person name="Labat M."/>
        </authorList>
    </citation>
    <scope>NUCLEOTIDE SEQUENCE [LARGE SCALE GENOMIC DNA]</scope>
    <source>
        <strain evidence="4 5">DSM 101509</strain>
    </source>
</reference>
<keyword evidence="1" id="KW-0328">Glycosyltransferase</keyword>
<evidence type="ECO:0000313" key="4">
    <source>
        <dbReference type="EMBL" id="KAB1441303.1"/>
    </source>
</evidence>
<dbReference type="OrthoDB" id="9775208at2"/>
<evidence type="ECO:0000256" key="2">
    <source>
        <dbReference type="ARBA" id="ARBA00022679"/>
    </source>
</evidence>
<name>A0A6N6N0P5_9BACT</name>
<dbReference type="GO" id="GO:0016757">
    <property type="term" value="F:glycosyltransferase activity"/>
    <property type="evidence" value="ECO:0007669"/>
    <property type="project" value="UniProtKB-KW"/>
</dbReference>
<comment type="caution">
    <text evidence="4">The sequence shown here is derived from an EMBL/GenBank/DDBJ whole genome shotgun (WGS) entry which is preliminary data.</text>
</comment>
<feature type="domain" description="Glycosyltransferase subfamily 4-like N-terminal" evidence="3">
    <location>
        <begin position="24"/>
        <end position="184"/>
    </location>
</feature>
<dbReference type="Pfam" id="PF13579">
    <property type="entry name" value="Glyco_trans_4_4"/>
    <property type="match status" value="1"/>
</dbReference>
<keyword evidence="5" id="KW-1185">Reference proteome</keyword>
<dbReference type="AlphaFoldDB" id="A0A6N6N0P5"/>
<dbReference type="PANTHER" id="PTHR12526">
    <property type="entry name" value="GLYCOSYLTRANSFERASE"/>
    <property type="match status" value="1"/>
</dbReference>
<sequence>MSADRNKNKSSLRVALVISTLGPGGAEHVMTRLANHLATRAHHVDLITLDSPDNPPHYALNPAVHLRRLDCISPSLGLAAAICANINRIRILHRTFSRLDPDVVLSFLTATNVLALLAACGTRVPVVVAERASLAGEIPGRIHRTLRRLTYPHARAVVVQTPEEQRILHDMLPKTRADSAVIPNPVARSQRTVSGRGLVFVGRFSQEKRPMDVLEAFALAREHLRGRTLTMVGDGPLRADVQARAQALGLSQHVHFTGVVPDAGEHLAHGDIFVLASAHEGFPNALCEAMAHGLACVASNGPGGCAHIVQHERNGLLVPVKDVRAMADAMIQLAQDESLRTRLGTEAVRVCQTFEEGAVLDQWEELLLHAGGRPCAA</sequence>
<dbReference type="InterPro" id="IPR028098">
    <property type="entry name" value="Glyco_trans_4-like_N"/>
</dbReference>
<evidence type="ECO:0000256" key="1">
    <source>
        <dbReference type="ARBA" id="ARBA00022676"/>
    </source>
</evidence>
<gene>
    <name evidence="4" type="ORF">F8A88_10120</name>
</gene>
<dbReference type="PANTHER" id="PTHR12526:SF510">
    <property type="entry name" value="D-INOSITOL 3-PHOSPHATE GLYCOSYLTRANSFERASE"/>
    <property type="match status" value="1"/>
</dbReference>